<feature type="compositionally biased region" description="Low complexity" evidence="1">
    <location>
        <begin position="7"/>
        <end position="21"/>
    </location>
</feature>
<evidence type="ECO:0000313" key="2">
    <source>
        <dbReference type="EMBL" id="KMP03797.1"/>
    </source>
</evidence>
<evidence type="ECO:0000313" key="3">
    <source>
        <dbReference type="Proteomes" id="UP000054565"/>
    </source>
</evidence>
<proteinExistence type="predicted"/>
<feature type="region of interest" description="Disordered" evidence="1">
    <location>
        <begin position="1"/>
        <end position="40"/>
    </location>
</feature>
<dbReference type="AlphaFoldDB" id="A0A0J7B1V2"/>
<organism evidence="2 3">
    <name type="scientific">Coccidioides immitis RMSCC 2394</name>
    <dbReference type="NCBI Taxonomy" id="404692"/>
    <lineage>
        <taxon>Eukaryota</taxon>
        <taxon>Fungi</taxon>
        <taxon>Dikarya</taxon>
        <taxon>Ascomycota</taxon>
        <taxon>Pezizomycotina</taxon>
        <taxon>Eurotiomycetes</taxon>
        <taxon>Eurotiomycetidae</taxon>
        <taxon>Onygenales</taxon>
        <taxon>Onygenaceae</taxon>
        <taxon>Coccidioides</taxon>
    </lineage>
</organism>
<evidence type="ECO:0000256" key="1">
    <source>
        <dbReference type="SAM" id="MobiDB-lite"/>
    </source>
</evidence>
<dbReference type="OrthoDB" id="4226302at2759"/>
<accession>A0A0J7B1V2</accession>
<feature type="compositionally biased region" description="Basic and acidic residues" evidence="1">
    <location>
        <begin position="27"/>
        <end position="40"/>
    </location>
</feature>
<dbReference type="Proteomes" id="UP000054565">
    <property type="component" value="Unassembled WGS sequence"/>
</dbReference>
<sequence>MANGAIAKSHASSSTTTTTKTRPNDQTSKEQASRRAPRIEKFSGESLKIRFPARIVRAYLRKQQRRQEREQPKEKLKIRFSAHVVTLVNTKRRWRESLMEAEKIKTETRWQEQRIEEWRAVIDETLICGEQCGLVSSLTVAMMEADLASGVYIPTSDPAYLIATGEDDAVSPTSQRPPTTYKGYMEFATEDQKEFLKRAPFVLEPFALYTLHRHLHEHRRARDSFLQVCRDENDLQEYSMWVNRMKPETFNAPVDSGECEGGWQRQVHGWRNNAHVRAKRLAERREGWKRIMKRRTQERRQTFLRMNEKQHHARGLHAVEGERRLQRNIRRFRGLRMGDWERGKPEIQLLLRFLPRNEHIDVLE</sequence>
<name>A0A0J7B1V2_COCIT</name>
<dbReference type="EMBL" id="DS028094">
    <property type="protein sequence ID" value="KMP03797.1"/>
    <property type="molecule type" value="Genomic_DNA"/>
</dbReference>
<reference evidence="3" key="1">
    <citation type="journal article" date="2010" name="Genome Res.">
        <title>Population genomic sequencing of Coccidioides fungi reveals recent hybridization and transposon control.</title>
        <authorList>
            <person name="Neafsey D.E."/>
            <person name="Barker B.M."/>
            <person name="Sharpton T.J."/>
            <person name="Stajich J.E."/>
            <person name="Park D.J."/>
            <person name="Whiston E."/>
            <person name="Hung C.-Y."/>
            <person name="McMahan C."/>
            <person name="White J."/>
            <person name="Sykes S."/>
            <person name="Heiman D."/>
            <person name="Young S."/>
            <person name="Zeng Q."/>
            <person name="Abouelleil A."/>
            <person name="Aftuck L."/>
            <person name="Bessette D."/>
            <person name="Brown A."/>
            <person name="FitzGerald M."/>
            <person name="Lui A."/>
            <person name="Macdonald J.P."/>
            <person name="Priest M."/>
            <person name="Orbach M.J."/>
            <person name="Galgiani J.N."/>
            <person name="Kirkland T.N."/>
            <person name="Cole G.T."/>
            <person name="Birren B.W."/>
            <person name="Henn M.R."/>
            <person name="Taylor J.W."/>
            <person name="Rounsley S.D."/>
        </authorList>
    </citation>
    <scope>NUCLEOTIDE SEQUENCE [LARGE SCALE GENOMIC DNA]</scope>
    <source>
        <strain evidence="3">RMSCC 2394</strain>
    </source>
</reference>
<gene>
    <name evidence="2" type="ORF">CIRG_03489</name>
</gene>
<protein>
    <submittedName>
        <fullName evidence="2">Uncharacterized protein</fullName>
    </submittedName>
</protein>